<proteinExistence type="predicted"/>
<evidence type="ECO:0000313" key="2">
    <source>
        <dbReference type="EMBL" id="WFT74895.1"/>
    </source>
</evidence>
<dbReference type="RefSeq" id="WP_283076888.1">
    <property type="nucleotide sequence ID" value="NZ_CP121671.1"/>
</dbReference>
<organism evidence="2 3">
    <name type="scientific">Halobacillus naozhouensis</name>
    <dbReference type="NCBI Taxonomy" id="554880"/>
    <lineage>
        <taxon>Bacteria</taxon>
        <taxon>Bacillati</taxon>
        <taxon>Bacillota</taxon>
        <taxon>Bacilli</taxon>
        <taxon>Bacillales</taxon>
        <taxon>Bacillaceae</taxon>
        <taxon>Halobacillus</taxon>
    </lineage>
</organism>
<dbReference type="Proteomes" id="UP001221597">
    <property type="component" value="Chromosome"/>
</dbReference>
<evidence type="ECO:0000256" key="1">
    <source>
        <dbReference type="SAM" id="Phobius"/>
    </source>
</evidence>
<name>A0ABY8IXG3_9BACI</name>
<feature type="transmembrane region" description="Helical" evidence="1">
    <location>
        <begin position="392"/>
        <end position="425"/>
    </location>
</feature>
<evidence type="ECO:0000313" key="3">
    <source>
        <dbReference type="Proteomes" id="UP001221597"/>
    </source>
</evidence>
<protein>
    <recommendedName>
        <fullName evidence="4">Phage-related protein</fullName>
    </recommendedName>
</protein>
<reference evidence="2 3" key="1">
    <citation type="submission" date="2023-04" db="EMBL/GenBank/DDBJ databases">
        <title>Genome sequence of Halobacillus naozhouensis KACC 21980.</title>
        <authorList>
            <person name="Kim S."/>
            <person name="Heo J."/>
            <person name="Kwon S.-W."/>
        </authorList>
    </citation>
    <scope>NUCLEOTIDE SEQUENCE [LARGE SCALE GENOMIC DNA]</scope>
    <source>
        <strain evidence="2 3">KCTC 13234</strain>
    </source>
</reference>
<dbReference type="EMBL" id="CP121671">
    <property type="protein sequence ID" value="WFT74895.1"/>
    <property type="molecule type" value="Genomic_DNA"/>
</dbReference>
<keyword evidence="1" id="KW-1133">Transmembrane helix</keyword>
<feature type="transmembrane region" description="Helical" evidence="1">
    <location>
        <begin position="110"/>
        <end position="131"/>
    </location>
</feature>
<keyword evidence="1" id="KW-0812">Transmembrane</keyword>
<feature type="transmembrane region" description="Helical" evidence="1">
    <location>
        <begin position="137"/>
        <end position="156"/>
    </location>
</feature>
<evidence type="ECO:0008006" key="4">
    <source>
        <dbReference type="Google" id="ProtNLM"/>
    </source>
</evidence>
<sequence>MAIKQTVMYKVGITDRMTKPLRRMQGQLESFKRTSEKLDNMQITPKIDAKTKKAEEDLDKVKRKTDSLPRRIVTHIELSNKDFLNRMDRIAQSMRTFEELSSGIAKGGMFMALPALVPILGVAAGGIGAIGSAFTSAGIGAAGFATVAIPAISGVIQANKNLKAAQQAVENASNPEERAAAVKKLTKLQNGLTESQRYSIKALRDFTSFFSQFTKQFEPDVLHIFNNALKATKTVLELSKPAIESTVDAVDRLMDSFNKSLKTEDVKSFFDWLGKTAGPNLEKLTKGVGNFIQGIFNMAVAFDPLAKSFGDGFLDMSEKFRKWTKTLSENKAFQKFMKFVSENTPTVMSLIGNITKFLVNLGIAMAPLGEQVLNLANKFFAWASELLKNEKWLGIIAGLIPIIYGAFRILTPLISGAISAFKFLWPIVQKAWKWFGKLKGSFTKILPTILRVGSFITRLSGPIGIIISIVILLATKIISNWDTIWAKTKEIFGKVKSFLINTWHEIRLKFAMVKAIAKMVRDKFNEMKNSIKEKMEAAWKKIEEIWGKAESFLENINLFRIGGNIIEGLIDGIQSINLGSVISGLAEKIPDWIAKPLGIRSPSRVTMKLGGFIGEGLVIGMQRMKSPAERAAQGVVDAVQRPFSRMNTEFAFGVSGRSYGNLRRNSGGSQTQAAEAGDTNVYNQGLLDGAVFNVREEADIKKIATELGKEIKGTKRQKGVR</sequence>
<gene>
    <name evidence="2" type="ORF">P9989_00195</name>
</gene>
<keyword evidence="1" id="KW-0472">Membrane</keyword>
<keyword evidence="3" id="KW-1185">Reference proteome</keyword>
<accession>A0ABY8IXG3</accession>
<feature type="transmembrane region" description="Helical" evidence="1">
    <location>
        <begin position="459"/>
        <end position="479"/>
    </location>
</feature>